<reference evidence="2" key="1">
    <citation type="submission" date="2014-09" db="EMBL/GenBank/DDBJ databases">
        <authorList>
            <person name="Magalhaes I.L.F."/>
            <person name="Oliveira U."/>
            <person name="Santos F.R."/>
            <person name="Vidigal T.H.D.A."/>
            <person name="Brescovit A.D."/>
            <person name="Santos A.J."/>
        </authorList>
    </citation>
    <scope>NUCLEOTIDE SEQUENCE</scope>
    <source>
        <tissue evidence="2">Shoot tissue taken approximately 20 cm above the soil surface</tissue>
    </source>
</reference>
<evidence type="ECO:0000313" key="2">
    <source>
        <dbReference type="EMBL" id="JAD94064.1"/>
    </source>
</evidence>
<protein>
    <submittedName>
        <fullName evidence="2">Mlo4</fullName>
    </submittedName>
</protein>
<name>A0A0A9DZS7_ARUDO</name>
<dbReference type="EMBL" id="GBRH01203831">
    <property type="protein sequence ID" value="JAD94064.1"/>
    <property type="molecule type" value="Transcribed_RNA"/>
</dbReference>
<proteinExistence type="predicted"/>
<sequence>MCAVWLSSNEITPSSISSSRIFSSAASMAFRFVFRSHFAKRERERSTRKHAATMSVVTVATDHVGVSASDLPASTIPAHSHPPGPASPPSQFSLSSL</sequence>
<dbReference type="AlphaFoldDB" id="A0A0A9DZS7"/>
<reference evidence="2" key="2">
    <citation type="journal article" date="2015" name="Data Brief">
        <title>Shoot transcriptome of the giant reed, Arundo donax.</title>
        <authorList>
            <person name="Barrero R.A."/>
            <person name="Guerrero F.D."/>
            <person name="Moolhuijzen P."/>
            <person name="Goolsby J.A."/>
            <person name="Tidwell J."/>
            <person name="Bellgard S.E."/>
            <person name="Bellgard M.I."/>
        </authorList>
    </citation>
    <scope>NUCLEOTIDE SEQUENCE</scope>
    <source>
        <tissue evidence="2">Shoot tissue taken approximately 20 cm above the soil surface</tissue>
    </source>
</reference>
<evidence type="ECO:0000256" key="1">
    <source>
        <dbReference type="SAM" id="MobiDB-lite"/>
    </source>
</evidence>
<organism evidence="2">
    <name type="scientific">Arundo donax</name>
    <name type="common">Giant reed</name>
    <name type="synonym">Donax arundinaceus</name>
    <dbReference type="NCBI Taxonomy" id="35708"/>
    <lineage>
        <taxon>Eukaryota</taxon>
        <taxon>Viridiplantae</taxon>
        <taxon>Streptophyta</taxon>
        <taxon>Embryophyta</taxon>
        <taxon>Tracheophyta</taxon>
        <taxon>Spermatophyta</taxon>
        <taxon>Magnoliopsida</taxon>
        <taxon>Liliopsida</taxon>
        <taxon>Poales</taxon>
        <taxon>Poaceae</taxon>
        <taxon>PACMAD clade</taxon>
        <taxon>Arundinoideae</taxon>
        <taxon>Arundineae</taxon>
        <taxon>Arundo</taxon>
    </lineage>
</organism>
<accession>A0A0A9DZS7</accession>
<feature type="region of interest" description="Disordered" evidence="1">
    <location>
        <begin position="70"/>
        <end position="97"/>
    </location>
</feature>